<organism evidence="4 5">
    <name type="scientific">Pseudonocardia eucalypti</name>
    <dbReference type="NCBI Taxonomy" id="648755"/>
    <lineage>
        <taxon>Bacteria</taxon>
        <taxon>Bacillati</taxon>
        <taxon>Actinomycetota</taxon>
        <taxon>Actinomycetes</taxon>
        <taxon>Pseudonocardiales</taxon>
        <taxon>Pseudonocardiaceae</taxon>
        <taxon>Pseudonocardia</taxon>
    </lineage>
</organism>
<dbReference type="PRINTS" id="PR00455">
    <property type="entry name" value="HTHTETR"/>
</dbReference>
<evidence type="ECO:0000313" key="5">
    <source>
        <dbReference type="Proteomes" id="UP001428817"/>
    </source>
</evidence>
<sequence length="203" mass="21804">MAANDLGLPVLGQPPAERADAARSRRMVLAAARDMVAEGGTCALSMDAVAARAGVGVGTVYRRFGDRAGLAFALLDSEEQRFQNAFIHGPPPLGPGAPPVARLRAFLDAYVDRLELEVDIHALAETRAPTARYSSGAYQTARAHLVSLLNELRPTGLDADFIAETLLALLGAGFYIHQRRERGLAPDTLKSHYSEVLYRLIAP</sequence>
<dbReference type="Pfam" id="PF00440">
    <property type="entry name" value="TetR_N"/>
    <property type="match status" value="1"/>
</dbReference>
<protein>
    <submittedName>
        <fullName evidence="4">TetR/AcrR family transcriptional regulator</fullName>
    </submittedName>
</protein>
<dbReference type="PROSITE" id="PS50977">
    <property type="entry name" value="HTH_TETR_2"/>
    <property type="match status" value="1"/>
</dbReference>
<name>A0ABP9Q8G7_9PSEU</name>
<dbReference type="EMBL" id="BAABJP010000015">
    <property type="protein sequence ID" value="GAA5157667.1"/>
    <property type="molecule type" value="Genomic_DNA"/>
</dbReference>
<dbReference type="Gene3D" id="1.10.357.10">
    <property type="entry name" value="Tetracycline Repressor, domain 2"/>
    <property type="match status" value="1"/>
</dbReference>
<reference evidence="5" key="1">
    <citation type="journal article" date="2019" name="Int. J. Syst. Evol. Microbiol.">
        <title>The Global Catalogue of Microorganisms (GCM) 10K type strain sequencing project: providing services to taxonomists for standard genome sequencing and annotation.</title>
        <authorList>
            <consortium name="The Broad Institute Genomics Platform"/>
            <consortium name="The Broad Institute Genome Sequencing Center for Infectious Disease"/>
            <person name="Wu L."/>
            <person name="Ma J."/>
        </authorList>
    </citation>
    <scope>NUCLEOTIDE SEQUENCE [LARGE SCALE GENOMIC DNA]</scope>
    <source>
        <strain evidence="5">JCM 18303</strain>
    </source>
</reference>
<dbReference type="InterPro" id="IPR009057">
    <property type="entry name" value="Homeodomain-like_sf"/>
</dbReference>
<dbReference type="SUPFAM" id="SSF48498">
    <property type="entry name" value="Tetracyclin repressor-like, C-terminal domain"/>
    <property type="match status" value="1"/>
</dbReference>
<accession>A0ABP9Q8G7</accession>
<dbReference type="PANTHER" id="PTHR30055:SF209">
    <property type="entry name" value="POSSIBLE TRANSCRIPTIONAL REGULATORY PROTEIN (PROBABLY TETR-FAMILY)"/>
    <property type="match status" value="1"/>
</dbReference>
<dbReference type="Proteomes" id="UP001428817">
    <property type="component" value="Unassembled WGS sequence"/>
</dbReference>
<keyword evidence="5" id="KW-1185">Reference proteome</keyword>
<dbReference type="PANTHER" id="PTHR30055">
    <property type="entry name" value="HTH-TYPE TRANSCRIPTIONAL REGULATOR RUTR"/>
    <property type="match status" value="1"/>
</dbReference>
<evidence type="ECO:0000313" key="4">
    <source>
        <dbReference type="EMBL" id="GAA5157667.1"/>
    </source>
</evidence>
<evidence type="ECO:0000256" key="2">
    <source>
        <dbReference type="PROSITE-ProRule" id="PRU00335"/>
    </source>
</evidence>
<evidence type="ECO:0000256" key="1">
    <source>
        <dbReference type="ARBA" id="ARBA00023125"/>
    </source>
</evidence>
<gene>
    <name evidence="4" type="ORF">GCM10023321_36230</name>
</gene>
<feature type="DNA-binding region" description="H-T-H motif" evidence="2">
    <location>
        <begin position="45"/>
        <end position="64"/>
    </location>
</feature>
<dbReference type="RefSeq" id="WP_185059274.1">
    <property type="nucleotide sequence ID" value="NZ_BAABJP010000015.1"/>
</dbReference>
<evidence type="ECO:0000259" key="3">
    <source>
        <dbReference type="PROSITE" id="PS50977"/>
    </source>
</evidence>
<feature type="domain" description="HTH tetR-type" evidence="3">
    <location>
        <begin position="22"/>
        <end position="82"/>
    </location>
</feature>
<comment type="caution">
    <text evidence="4">The sequence shown here is derived from an EMBL/GenBank/DDBJ whole genome shotgun (WGS) entry which is preliminary data.</text>
</comment>
<dbReference type="InterPro" id="IPR036271">
    <property type="entry name" value="Tet_transcr_reg_TetR-rel_C_sf"/>
</dbReference>
<dbReference type="InterPro" id="IPR001647">
    <property type="entry name" value="HTH_TetR"/>
</dbReference>
<dbReference type="SUPFAM" id="SSF46689">
    <property type="entry name" value="Homeodomain-like"/>
    <property type="match status" value="1"/>
</dbReference>
<dbReference type="InterPro" id="IPR050109">
    <property type="entry name" value="HTH-type_TetR-like_transc_reg"/>
</dbReference>
<keyword evidence="1 2" id="KW-0238">DNA-binding</keyword>
<proteinExistence type="predicted"/>